<evidence type="ECO:0008006" key="4">
    <source>
        <dbReference type="Google" id="ProtNLM"/>
    </source>
</evidence>
<reference evidence="2 3" key="1">
    <citation type="submission" date="2017-06" db="EMBL/GenBank/DDBJ databases">
        <title>Description of Rhodopirellula bahusiensis sp. nov.</title>
        <authorList>
            <person name="Kizina J."/>
            <person name="Harder J."/>
        </authorList>
    </citation>
    <scope>NUCLEOTIDE SEQUENCE [LARGE SCALE GENOMIC DNA]</scope>
    <source>
        <strain evidence="2 3">SWK21</strain>
    </source>
</reference>
<comment type="caution">
    <text evidence="2">The sequence shown here is derived from an EMBL/GenBank/DDBJ whole genome shotgun (WGS) entry which is preliminary data.</text>
</comment>
<dbReference type="EMBL" id="NIZW01000033">
    <property type="protein sequence ID" value="PHQ32078.1"/>
    <property type="molecule type" value="Genomic_DNA"/>
</dbReference>
<evidence type="ECO:0000313" key="3">
    <source>
        <dbReference type="Proteomes" id="UP000225740"/>
    </source>
</evidence>
<gene>
    <name evidence="2" type="ORF">CEE69_27805</name>
</gene>
<feature type="signal peptide" evidence="1">
    <location>
        <begin position="1"/>
        <end position="29"/>
    </location>
</feature>
<dbReference type="OrthoDB" id="9871843at2"/>
<dbReference type="GeneID" id="90611678"/>
<proteinExistence type="predicted"/>
<feature type="chain" id="PRO_5013787106" description="Secreted protein" evidence="1">
    <location>
        <begin position="30"/>
        <end position="262"/>
    </location>
</feature>
<dbReference type="Proteomes" id="UP000225740">
    <property type="component" value="Unassembled WGS sequence"/>
</dbReference>
<organism evidence="2 3">
    <name type="scientific">Rhodopirellula bahusiensis</name>
    <dbReference type="NCBI Taxonomy" id="2014065"/>
    <lineage>
        <taxon>Bacteria</taxon>
        <taxon>Pseudomonadati</taxon>
        <taxon>Planctomycetota</taxon>
        <taxon>Planctomycetia</taxon>
        <taxon>Pirellulales</taxon>
        <taxon>Pirellulaceae</taxon>
        <taxon>Rhodopirellula</taxon>
    </lineage>
</organism>
<evidence type="ECO:0000256" key="1">
    <source>
        <dbReference type="SAM" id="SignalP"/>
    </source>
</evidence>
<protein>
    <recommendedName>
        <fullName evidence="4">Secreted protein</fullName>
    </recommendedName>
</protein>
<evidence type="ECO:0000313" key="2">
    <source>
        <dbReference type="EMBL" id="PHQ32078.1"/>
    </source>
</evidence>
<keyword evidence="1" id="KW-0732">Signal</keyword>
<keyword evidence="3" id="KW-1185">Reference proteome</keyword>
<name>A0A2G1VZ54_9BACT</name>
<dbReference type="RefSeq" id="WP_099263841.1">
    <property type="nucleotide sequence ID" value="NZ_NIZW01000033.1"/>
</dbReference>
<sequence length="262" mass="28491">MLRALKVKLVVTSLAVAVGVTGSASSALGQEHAGHHAANKVVVDADILSAFVNKPCENFQLARKHFLSGNNKKAASSLRTALAFLRLEAARADATSQVAIEKSVHDLKLLASAVERGEVQAYGELQRAFVEAHVALASHHCVQSDTCCCQLEKDGADGDVTCVCRELNAATIHLEQATMWRNGKLAELVQPTYDESHFAEMESMGFSNSMATHKKDANQNRFLSNMKQRIGSLHQKLEAFTGRKIQLARPHEIDAFGGMDLR</sequence>
<accession>A0A2G1VZ54</accession>
<dbReference type="AlphaFoldDB" id="A0A2G1VZ54"/>